<dbReference type="GO" id="GO:0008270">
    <property type="term" value="F:zinc ion binding"/>
    <property type="evidence" value="ECO:0007669"/>
    <property type="project" value="InterPro"/>
</dbReference>
<evidence type="ECO:0000256" key="7">
    <source>
        <dbReference type="ARBA" id="ARBA00022729"/>
    </source>
</evidence>
<dbReference type="InterPro" id="IPR024079">
    <property type="entry name" value="MetalloPept_cat_dom_sf"/>
</dbReference>
<gene>
    <name evidence="13" type="ORF">EAH89_09230</name>
</gene>
<evidence type="ECO:0000259" key="12">
    <source>
        <dbReference type="SMART" id="SM00235"/>
    </source>
</evidence>
<evidence type="ECO:0000313" key="14">
    <source>
        <dbReference type="Proteomes" id="UP000317078"/>
    </source>
</evidence>
<dbReference type="SMART" id="SM00235">
    <property type="entry name" value="ZnMc"/>
    <property type="match status" value="1"/>
</dbReference>
<keyword evidence="6" id="KW-0479">Metal-binding</keyword>
<dbReference type="GO" id="GO:0005615">
    <property type="term" value="C:extracellular space"/>
    <property type="evidence" value="ECO:0007669"/>
    <property type="project" value="InterPro"/>
</dbReference>
<keyword evidence="5" id="KW-0645">Protease</keyword>
<keyword evidence="7" id="KW-0732">Signal</keyword>
<dbReference type="InterPro" id="IPR013858">
    <property type="entry name" value="Peptidase_M10B_C"/>
</dbReference>
<keyword evidence="14" id="KW-1185">Reference proteome</keyword>
<comment type="cofactor">
    <cofactor evidence="1">
        <name>Ca(2+)</name>
        <dbReference type="ChEBI" id="CHEBI:29108"/>
    </cofactor>
</comment>
<feature type="region of interest" description="Disordered" evidence="11">
    <location>
        <begin position="1"/>
        <end position="52"/>
    </location>
</feature>
<evidence type="ECO:0000256" key="10">
    <source>
        <dbReference type="ARBA" id="ARBA00022833"/>
    </source>
</evidence>
<dbReference type="Pfam" id="PF00413">
    <property type="entry name" value="Peptidase_M10"/>
    <property type="match status" value="1"/>
</dbReference>
<dbReference type="Pfam" id="PF00353">
    <property type="entry name" value="HemolysinCabind"/>
    <property type="match status" value="1"/>
</dbReference>
<keyword evidence="10" id="KW-0862">Zinc</keyword>
<evidence type="ECO:0000256" key="11">
    <source>
        <dbReference type="SAM" id="MobiDB-lite"/>
    </source>
</evidence>
<sequence>MGEMLTSSMISSLRRPLRAEPADAARDGLVETETEVGASPQGSWAEAGGGYLDGAATKPEAARAGAPAAAVAPGPASSLASNATLLSEVTFLTGLNPNGSRATGANSYWTTFGETAQKWGADGVGSPGGTLTYYFDLRSAFSATEKATFAKSFALWSAVANVSFTEVASGGAVRLQRGPYGDGAYADTAYRDGVGWATAHIDRGLISISTSETGFDLGGNPNTPIGGYGLSTVVHEVGHLLGLGHGGAYNGSVNPATQQFSQFDNRAWTVMSYIYSDGSNAGLKFGSTYPGAGIDWGTASDGYAREAPHTWMPLDVMAIQQLYGAAVGGPLSGGQVFGFNTNITGPLRDFFDFGYNRNPVVTVYDSGRNNALDLSGYSSAATLDLRDGHFSSFNGMTNNLAIAFGSVVETGIGGAGNDTIQGNAYNNVLVGGGGNDLIDGSAGYDVAVYAVSSNLVSWTRTPSGYAVTALGLGTDTLINIEALRFTDRDVLLRGARGDFDDDGHTDVLWRGQAGEVGMWQMSGPQIVVGGGVGSPGSYWTVAETGDFNGDGRADILWRGQAGEVGLWQMNGSQILAGGGVGNPGGYWGVAGTGDFNGDGRDDVLWRGQAGEVGMWQMNGSQIQAGGGVGNPGNDWKVAGTGDFNGDGRADILWRGQAGEVEIWQMNGLQIAGSGAVGNPGNYWIVAGTGDFNGDGRDDVLWRGQAGEVGMWQMNGPQIQAGGGLGSPGNYWKVAGTGDFNDDGRDDVLWRGQAGEVGMWQMNGLQILAGSGVSNPGTYWQIVG</sequence>
<reference evidence="13 14" key="1">
    <citation type="journal article" date="2019" name="Environ. Microbiol.">
        <title>Species interactions and distinct microbial communities in high Arctic permafrost affected cryosols are associated with the CH4 and CO2 gas fluxes.</title>
        <authorList>
            <person name="Altshuler I."/>
            <person name="Hamel J."/>
            <person name="Turney S."/>
            <person name="Magnuson E."/>
            <person name="Levesque R."/>
            <person name="Greer C."/>
            <person name="Whyte L.G."/>
        </authorList>
    </citation>
    <scope>NUCLEOTIDE SEQUENCE [LARGE SCALE GENOMIC DNA]</scope>
    <source>
        <strain evidence="13 14">S9.3B</strain>
    </source>
</reference>
<keyword evidence="8" id="KW-0677">Repeat</keyword>
<dbReference type="SUPFAM" id="SSF69318">
    <property type="entry name" value="Integrin alpha N-terminal domain"/>
    <property type="match status" value="1"/>
</dbReference>
<dbReference type="AlphaFoldDB" id="A0A502GBQ0"/>
<evidence type="ECO:0000256" key="9">
    <source>
        <dbReference type="ARBA" id="ARBA00022801"/>
    </source>
</evidence>
<accession>A0A502GBQ0</accession>
<dbReference type="InterPro" id="IPR001343">
    <property type="entry name" value="Hemolysn_Ca-bd"/>
</dbReference>
<comment type="similarity">
    <text evidence="3">Belongs to the peptidase M10B family.</text>
</comment>
<dbReference type="Proteomes" id="UP000317078">
    <property type="component" value="Unassembled WGS sequence"/>
</dbReference>
<dbReference type="EMBL" id="RCZP01000006">
    <property type="protein sequence ID" value="TPG58133.1"/>
    <property type="molecule type" value="Genomic_DNA"/>
</dbReference>
<evidence type="ECO:0000256" key="5">
    <source>
        <dbReference type="ARBA" id="ARBA00022670"/>
    </source>
</evidence>
<dbReference type="Gene3D" id="3.40.390.10">
    <property type="entry name" value="Collagenase (Catalytic Domain)"/>
    <property type="match status" value="1"/>
</dbReference>
<feature type="compositionally biased region" description="Polar residues" evidence="11">
    <location>
        <begin position="1"/>
        <end position="11"/>
    </location>
</feature>
<feature type="domain" description="Peptidase metallopeptidase" evidence="12">
    <location>
        <begin position="115"/>
        <end position="277"/>
    </location>
</feature>
<evidence type="ECO:0000256" key="2">
    <source>
        <dbReference type="ARBA" id="ARBA00004613"/>
    </source>
</evidence>
<dbReference type="SUPFAM" id="SSF51120">
    <property type="entry name" value="beta-Roll"/>
    <property type="match status" value="1"/>
</dbReference>
<evidence type="ECO:0000256" key="6">
    <source>
        <dbReference type="ARBA" id="ARBA00022723"/>
    </source>
</evidence>
<evidence type="ECO:0000256" key="3">
    <source>
        <dbReference type="ARBA" id="ARBA00009490"/>
    </source>
</evidence>
<dbReference type="PANTHER" id="PTHR46580">
    <property type="entry name" value="SENSOR KINASE-RELATED"/>
    <property type="match status" value="1"/>
</dbReference>
<dbReference type="InterPro" id="IPR011049">
    <property type="entry name" value="Serralysin-like_metalloprot_C"/>
</dbReference>
<protein>
    <recommendedName>
        <fullName evidence="12">Peptidase metallopeptidase domain-containing protein</fullName>
    </recommendedName>
</protein>
<dbReference type="GO" id="GO:0004222">
    <property type="term" value="F:metalloendopeptidase activity"/>
    <property type="evidence" value="ECO:0007669"/>
    <property type="project" value="InterPro"/>
</dbReference>
<dbReference type="InterPro" id="IPR006026">
    <property type="entry name" value="Peptidase_Metallo"/>
</dbReference>
<dbReference type="Gene3D" id="2.150.10.10">
    <property type="entry name" value="Serralysin-like metalloprotease, C-terminal"/>
    <property type="match status" value="1"/>
</dbReference>
<dbReference type="InterPro" id="IPR028994">
    <property type="entry name" value="Integrin_alpha_N"/>
</dbReference>
<evidence type="ECO:0000256" key="1">
    <source>
        <dbReference type="ARBA" id="ARBA00001913"/>
    </source>
</evidence>
<comment type="subcellular location">
    <subcellularLocation>
        <location evidence="2">Secreted</location>
    </subcellularLocation>
</comment>
<dbReference type="SUPFAM" id="SSF55486">
    <property type="entry name" value="Metalloproteases ('zincins'), catalytic domain"/>
    <property type="match status" value="1"/>
</dbReference>
<keyword evidence="4" id="KW-0964">Secreted</keyword>
<keyword evidence="9" id="KW-0378">Hydrolase</keyword>
<name>A0A502GBQ0_9PROT</name>
<dbReference type="InterPro" id="IPR013517">
    <property type="entry name" value="FG-GAP"/>
</dbReference>
<dbReference type="Pfam" id="PF08548">
    <property type="entry name" value="Peptidase_M10_C"/>
    <property type="match status" value="1"/>
</dbReference>
<dbReference type="GO" id="GO:0005509">
    <property type="term" value="F:calcium ion binding"/>
    <property type="evidence" value="ECO:0007669"/>
    <property type="project" value="InterPro"/>
</dbReference>
<proteinExistence type="inferred from homology"/>
<evidence type="ECO:0000256" key="4">
    <source>
        <dbReference type="ARBA" id="ARBA00022525"/>
    </source>
</evidence>
<dbReference type="GO" id="GO:0006508">
    <property type="term" value="P:proteolysis"/>
    <property type="evidence" value="ECO:0007669"/>
    <property type="project" value="UniProtKB-KW"/>
</dbReference>
<evidence type="ECO:0000256" key="8">
    <source>
        <dbReference type="ARBA" id="ARBA00022737"/>
    </source>
</evidence>
<dbReference type="GO" id="GO:0031012">
    <property type="term" value="C:extracellular matrix"/>
    <property type="evidence" value="ECO:0007669"/>
    <property type="project" value="InterPro"/>
</dbReference>
<comment type="caution">
    <text evidence="13">The sequence shown here is derived from an EMBL/GenBank/DDBJ whole genome shotgun (WGS) entry which is preliminary data.</text>
</comment>
<dbReference type="PANTHER" id="PTHR46580:SF2">
    <property type="entry name" value="MAM DOMAIN-CONTAINING PROTEIN"/>
    <property type="match status" value="1"/>
</dbReference>
<evidence type="ECO:0000313" key="13">
    <source>
        <dbReference type="EMBL" id="TPG58133.1"/>
    </source>
</evidence>
<dbReference type="InterPro" id="IPR001818">
    <property type="entry name" value="Pept_M10_metallopeptidase"/>
</dbReference>
<dbReference type="Pfam" id="PF13517">
    <property type="entry name" value="FG-GAP_3"/>
    <property type="match status" value="2"/>
</dbReference>
<organism evidence="13 14">
    <name type="scientific">Muricoccus nepalensis</name>
    <dbReference type="NCBI Taxonomy" id="1854500"/>
    <lineage>
        <taxon>Bacteria</taxon>
        <taxon>Pseudomonadati</taxon>
        <taxon>Pseudomonadota</taxon>
        <taxon>Alphaproteobacteria</taxon>
        <taxon>Acetobacterales</taxon>
        <taxon>Roseomonadaceae</taxon>
        <taxon>Muricoccus</taxon>
    </lineage>
</organism>
<feature type="compositionally biased region" description="Basic and acidic residues" evidence="11">
    <location>
        <begin position="17"/>
        <end position="29"/>
    </location>
</feature>